<protein>
    <submittedName>
        <fullName evidence="1">Uncharacterized protein</fullName>
    </submittedName>
</protein>
<organism evidence="1 2">
    <name type="scientific">Caballeronia terrestris</name>
    <dbReference type="NCBI Taxonomy" id="1226301"/>
    <lineage>
        <taxon>Bacteria</taxon>
        <taxon>Pseudomonadati</taxon>
        <taxon>Pseudomonadota</taxon>
        <taxon>Betaproteobacteria</taxon>
        <taxon>Burkholderiales</taxon>
        <taxon>Burkholderiaceae</taxon>
        <taxon>Caballeronia</taxon>
    </lineage>
</organism>
<name>A0A158L5L1_9BURK</name>
<dbReference type="EMBL" id="FCOL02000509">
    <property type="protein sequence ID" value="SAL88562.1"/>
    <property type="molecule type" value="Genomic_DNA"/>
</dbReference>
<keyword evidence="2" id="KW-1185">Reference proteome</keyword>
<dbReference type="AlphaFoldDB" id="A0A158L5L1"/>
<proteinExistence type="predicted"/>
<evidence type="ECO:0000313" key="1">
    <source>
        <dbReference type="EMBL" id="SAL88562.1"/>
    </source>
</evidence>
<comment type="caution">
    <text evidence="1">The sequence shown here is derived from an EMBL/GenBank/DDBJ whole genome shotgun (WGS) entry which is preliminary data.</text>
</comment>
<evidence type="ECO:0000313" key="2">
    <source>
        <dbReference type="Proteomes" id="UP000054925"/>
    </source>
</evidence>
<sequence>MSRHVKSNSSRHTKSIASLAVSEPWGSTATFAPTIPTRIADFRRFKCSANWASLKNDGVLV</sequence>
<accession>A0A158L5L1</accession>
<dbReference type="Proteomes" id="UP000054925">
    <property type="component" value="Unassembled WGS sequence"/>
</dbReference>
<gene>
    <name evidence="1" type="ORF">AWB67_07618</name>
</gene>
<reference evidence="1" key="1">
    <citation type="submission" date="2016-01" db="EMBL/GenBank/DDBJ databases">
        <authorList>
            <person name="Peeters C."/>
        </authorList>
    </citation>
    <scope>NUCLEOTIDE SEQUENCE [LARGE SCALE GENOMIC DNA]</scope>
    <source>
        <strain evidence="1">LMG 22937</strain>
    </source>
</reference>